<dbReference type="STRING" id="583345.Mmol_0385"/>
<dbReference type="Pfam" id="PF04328">
    <property type="entry name" value="Sel_put"/>
    <property type="match status" value="1"/>
</dbReference>
<dbReference type="HOGENOM" id="CLU_171734_3_0_4"/>
<dbReference type="EMBL" id="CP001672">
    <property type="protein sequence ID" value="ACT47295.1"/>
    <property type="molecule type" value="Genomic_DNA"/>
</dbReference>
<name>C6WTH3_METML</name>
<dbReference type="eggNOG" id="COG2879">
    <property type="taxonomic scope" value="Bacteria"/>
</dbReference>
<protein>
    <recommendedName>
        <fullName evidence="3">DUF466 domain-containing protein</fullName>
    </recommendedName>
</protein>
<dbReference type="AlphaFoldDB" id="C6WTH3"/>
<keyword evidence="2" id="KW-1185">Reference proteome</keyword>
<organism evidence="1 2">
    <name type="scientific">Methylotenera mobilis (strain JLW8 / ATCC BAA-1282 / DSM 17540)</name>
    <dbReference type="NCBI Taxonomy" id="583345"/>
    <lineage>
        <taxon>Bacteria</taxon>
        <taxon>Pseudomonadati</taxon>
        <taxon>Pseudomonadota</taxon>
        <taxon>Betaproteobacteria</taxon>
        <taxon>Nitrosomonadales</taxon>
        <taxon>Methylophilaceae</taxon>
        <taxon>Methylotenera</taxon>
    </lineage>
</organism>
<dbReference type="InterPro" id="IPR007423">
    <property type="entry name" value="Sel_put"/>
</dbReference>
<evidence type="ECO:0000313" key="2">
    <source>
        <dbReference type="Proteomes" id="UP000002742"/>
    </source>
</evidence>
<evidence type="ECO:0008006" key="3">
    <source>
        <dbReference type="Google" id="ProtNLM"/>
    </source>
</evidence>
<dbReference type="RefSeq" id="WP_015831333.1">
    <property type="nucleotide sequence ID" value="NC_012968.1"/>
</dbReference>
<evidence type="ECO:0000313" key="1">
    <source>
        <dbReference type="EMBL" id="ACT47295.1"/>
    </source>
</evidence>
<accession>C6WTH3</accession>
<dbReference type="KEGG" id="mmb:Mmol_0385"/>
<gene>
    <name evidence="1" type="ordered locus">Mmol_0385</name>
</gene>
<reference evidence="1 2" key="2">
    <citation type="journal article" date="2011" name="J. Bacteriol.">
        <title>Genomes of three methylotrophs from a single niche uncover genetic and metabolic divergence of Methylophilaceae.</title>
        <authorList>
            <person name="Lapidus A."/>
            <person name="Clum A."/>
            <person name="Labutti K."/>
            <person name="Kaluzhnaya M.G."/>
            <person name="Lim S."/>
            <person name="Beck D.A."/>
            <person name="Glavina Del Rio T."/>
            <person name="Nolan M."/>
            <person name="Mavromatis K."/>
            <person name="Huntemann M."/>
            <person name="Lucas S."/>
            <person name="Lidstrom M.E."/>
            <person name="Ivanova N."/>
            <person name="Chistoserdova L."/>
        </authorList>
    </citation>
    <scope>NUCLEOTIDE SEQUENCE [LARGE SCALE GENOMIC DNA]</scope>
    <source>
        <strain evidence="2">JLW8 / ATCC BAA-1282 / DSM 17540</strain>
    </source>
</reference>
<dbReference type="OrthoDB" id="8537229at2"/>
<reference evidence="2" key="1">
    <citation type="submission" date="2009-07" db="EMBL/GenBank/DDBJ databases">
        <title>Complete sequence of Methylotenera mobilis JLW8.</title>
        <authorList>
            <consortium name="US DOE Joint Genome Institute"/>
            <person name="Lucas S."/>
            <person name="Copeland A."/>
            <person name="Lapidus A."/>
            <person name="Glavina del Rio T."/>
            <person name="Tice H."/>
            <person name="Bruce D."/>
            <person name="Goodwin L."/>
            <person name="Pitluck S."/>
            <person name="LaButti K.M."/>
            <person name="Clum A."/>
            <person name="Larimer F."/>
            <person name="Land M."/>
            <person name="Hauser L."/>
            <person name="Kyrpides N."/>
            <person name="Mikhailova N."/>
            <person name="Kayluzhnaya M."/>
            <person name="Chistoserdova L."/>
        </authorList>
    </citation>
    <scope>NUCLEOTIDE SEQUENCE [LARGE SCALE GENOMIC DNA]</scope>
    <source>
        <strain evidence="2">JLW8 / ATCC BAA-1282 / DSM 17540</strain>
    </source>
</reference>
<proteinExistence type="predicted"/>
<sequence>MLSMLKRFWCYVRHVSGDDAYEQYLKHHAEFHQATVDAPPALSRKEFFKLWQDNKWKGINRCC</sequence>
<dbReference type="Proteomes" id="UP000002742">
    <property type="component" value="Chromosome"/>
</dbReference>